<dbReference type="AlphaFoldDB" id="A0AAN9ZGD2"/>
<evidence type="ECO:0000313" key="2">
    <source>
        <dbReference type="EMBL" id="KAK7872610.1"/>
    </source>
</evidence>
<gene>
    <name evidence="2" type="ORF">R5R35_001946</name>
</gene>
<evidence type="ECO:0000259" key="1">
    <source>
        <dbReference type="SMART" id="SM00587"/>
    </source>
</evidence>
<sequence>MPPGSETAVDESPAWLSNDFLAEVLRPEGGAGVGVGVGPHDVSVLSWHVQPAVGKGDNFLSTLYRVRVEYRQAADAPDSAPRAVQLIIKVLPQGDYLQEFIHEARFFAREINAYREALPQMARFAAARLPGGGGPPFSPRCFPTARPDTLVLEDLSTHGFKMADRRNLLDLPHCSLVLRRLARLHATSFAYSAHDRAFLARFEDDIYNDGNREIMRRFLEPQMECLVEVANTWPNFERIAKKIRKTIPRAVDKLISVCRKQDSDWKVLNHGDCWINNIMFKYSEKTGEVADLRFIDFQITRFASPALDITYFMYTSPQSDVRARHMDRLLMEYCDEFRKTVRSLGYAGRVFSLKELRDEMRRVLFFGFTTSVGTLATVLAEPDQVMDLSEMTAEGLSSNVGVNPFTKLQSTAKFRDVFQQLLPYFDQMEIFD</sequence>
<proteinExistence type="predicted"/>
<dbReference type="SMART" id="SM00587">
    <property type="entry name" value="CHK"/>
    <property type="match status" value="1"/>
</dbReference>
<dbReference type="Pfam" id="PF02958">
    <property type="entry name" value="EcKL"/>
    <property type="match status" value="1"/>
</dbReference>
<dbReference type="PANTHER" id="PTHR11012:SF56">
    <property type="entry name" value="CHK KINASE-LIKE DOMAIN-CONTAINING PROTEIN-RELATED"/>
    <property type="match status" value="1"/>
</dbReference>
<protein>
    <recommendedName>
        <fullName evidence="1">CHK kinase-like domain-containing protein</fullName>
    </recommendedName>
</protein>
<dbReference type="InterPro" id="IPR011009">
    <property type="entry name" value="Kinase-like_dom_sf"/>
</dbReference>
<reference evidence="2 3" key="1">
    <citation type="submission" date="2024-03" db="EMBL/GenBank/DDBJ databases">
        <title>The genome assembly and annotation of the cricket Gryllus longicercus Weissman &amp; Gray.</title>
        <authorList>
            <person name="Szrajer S."/>
            <person name="Gray D."/>
            <person name="Ylla G."/>
        </authorList>
    </citation>
    <scope>NUCLEOTIDE SEQUENCE [LARGE SCALE GENOMIC DNA]</scope>
    <source>
        <strain evidence="2">DAG 2021-001</strain>
        <tissue evidence="2">Whole body minus gut</tissue>
    </source>
</reference>
<dbReference type="Gene3D" id="3.90.1200.10">
    <property type="match status" value="1"/>
</dbReference>
<dbReference type="SUPFAM" id="SSF56112">
    <property type="entry name" value="Protein kinase-like (PK-like)"/>
    <property type="match status" value="1"/>
</dbReference>
<comment type="caution">
    <text evidence="2">The sequence shown here is derived from an EMBL/GenBank/DDBJ whole genome shotgun (WGS) entry which is preliminary data.</text>
</comment>
<dbReference type="EMBL" id="JAZDUA010000022">
    <property type="protein sequence ID" value="KAK7872610.1"/>
    <property type="molecule type" value="Genomic_DNA"/>
</dbReference>
<accession>A0AAN9ZGD2</accession>
<keyword evidence="3" id="KW-1185">Reference proteome</keyword>
<dbReference type="InterPro" id="IPR015897">
    <property type="entry name" value="CHK_kinase-like"/>
</dbReference>
<dbReference type="InterPro" id="IPR004119">
    <property type="entry name" value="EcKL"/>
</dbReference>
<name>A0AAN9ZGD2_9ORTH</name>
<dbReference type="PANTHER" id="PTHR11012">
    <property type="entry name" value="PROTEIN KINASE-LIKE DOMAIN-CONTAINING"/>
    <property type="match status" value="1"/>
</dbReference>
<organism evidence="2 3">
    <name type="scientific">Gryllus longicercus</name>
    <dbReference type="NCBI Taxonomy" id="2509291"/>
    <lineage>
        <taxon>Eukaryota</taxon>
        <taxon>Metazoa</taxon>
        <taxon>Ecdysozoa</taxon>
        <taxon>Arthropoda</taxon>
        <taxon>Hexapoda</taxon>
        <taxon>Insecta</taxon>
        <taxon>Pterygota</taxon>
        <taxon>Neoptera</taxon>
        <taxon>Polyneoptera</taxon>
        <taxon>Orthoptera</taxon>
        <taxon>Ensifera</taxon>
        <taxon>Gryllidea</taxon>
        <taxon>Grylloidea</taxon>
        <taxon>Gryllidae</taxon>
        <taxon>Gryllinae</taxon>
        <taxon>Gryllus</taxon>
    </lineage>
</organism>
<dbReference type="Proteomes" id="UP001378592">
    <property type="component" value="Unassembled WGS sequence"/>
</dbReference>
<feature type="domain" description="CHK kinase-like" evidence="1">
    <location>
        <begin position="150"/>
        <end position="343"/>
    </location>
</feature>
<evidence type="ECO:0000313" key="3">
    <source>
        <dbReference type="Proteomes" id="UP001378592"/>
    </source>
</evidence>